<dbReference type="Pfam" id="PF08239">
    <property type="entry name" value="SH3_3"/>
    <property type="match status" value="1"/>
</dbReference>
<dbReference type="InterPro" id="IPR036028">
    <property type="entry name" value="SH3-like_dom_sf"/>
</dbReference>
<evidence type="ECO:0000259" key="2">
    <source>
        <dbReference type="Pfam" id="PF08239"/>
    </source>
</evidence>
<proteinExistence type="predicted"/>
<dbReference type="EMBL" id="JACJIQ010000013">
    <property type="protein sequence ID" value="MBA9078416.1"/>
    <property type="molecule type" value="Genomic_DNA"/>
</dbReference>
<organism evidence="3 4">
    <name type="scientific">Rufibacter quisquiliarum</name>
    <dbReference type="NCBI Taxonomy" id="1549639"/>
    <lineage>
        <taxon>Bacteria</taxon>
        <taxon>Pseudomonadati</taxon>
        <taxon>Bacteroidota</taxon>
        <taxon>Cytophagia</taxon>
        <taxon>Cytophagales</taxon>
        <taxon>Hymenobacteraceae</taxon>
        <taxon>Rufibacter</taxon>
    </lineage>
</organism>
<dbReference type="Proteomes" id="UP000563094">
    <property type="component" value="Unassembled WGS sequence"/>
</dbReference>
<evidence type="ECO:0000313" key="4">
    <source>
        <dbReference type="Proteomes" id="UP000563094"/>
    </source>
</evidence>
<dbReference type="InterPro" id="IPR003646">
    <property type="entry name" value="SH3-like_bac-type"/>
</dbReference>
<feature type="domain" description="SH3b" evidence="2">
    <location>
        <begin position="33"/>
        <end position="82"/>
    </location>
</feature>
<dbReference type="SUPFAM" id="SSF50044">
    <property type="entry name" value="SH3-domain"/>
    <property type="match status" value="1"/>
</dbReference>
<feature type="chain" id="PRO_5032886407" description="SH3b domain-containing protein" evidence="1">
    <location>
        <begin position="21"/>
        <end position="104"/>
    </location>
</feature>
<accession>A0A839GUF3</accession>
<gene>
    <name evidence="3" type="ORF">FHS90_003144</name>
</gene>
<dbReference type="Gene3D" id="2.30.30.40">
    <property type="entry name" value="SH3 Domains"/>
    <property type="match status" value="1"/>
</dbReference>
<protein>
    <recommendedName>
        <fullName evidence="2">SH3b domain-containing protein</fullName>
    </recommendedName>
</protein>
<name>A0A839GUF3_9BACT</name>
<keyword evidence="4" id="KW-1185">Reference proteome</keyword>
<evidence type="ECO:0000256" key="1">
    <source>
        <dbReference type="SAM" id="SignalP"/>
    </source>
</evidence>
<keyword evidence="1" id="KW-0732">Signal</keyword>
<reference evidence="3 4" key="1">
    <citation type="submission" date="2020-08" db="EMBL/GenBank/DDBJ databases">
        <title>Genomic Encyclopedia of Type Strains, Phase IV (KMG-IV): sequencing the most valuable type-strain genomes for metagenomic binning, comparative biology and taxonomic classification.</title>
        <authorList>
            <person name="Goeker M."/>
        </authorList>
    </citation>
    <scope>NUCLEOTIDE SEQUENCE [LARGE SCALE GENOMIC DNA]</scope>
    <source>
        <strain evidence="3 4">DSM 29854</strain>
    </source>
</reference>
<sequence>MKRIILLSAVFLMQVFVVFAQEPTSHVNSKKVRMFRQPTLGTEVMRVLTPEDQITVVRQVNTEWSLVQIDGEGGYVLNSYLKERKGKKATAVKAARTAPSAANF</sequence>
<evidence type="ECO:0000313" key="3">
    <source>
        <dbReference type="EMBL" id="MBA9078416.1"/>
    </source>
</evidence>
<feature type="signal peptide" evidence="1">
    <location>
        <begin position="1"/>
        <end position="20"/>
    </location>
</feature>
<dbReference type="RefSeq" id="WP_153042558.1">
    <property type="nucleotide sequence ID" value="NZ_JACJIQ010000013.1"/>
</dbReference>
<comment type="caution">
    <text evidence="3">The sequence shown here is derived from an EMBL/GenBank/DDBJ whole genome shotgun (WGS) entry which is preliminary data.</text>
</comment>
<dbReference type="AlphaFoldDB" id="A0A839GUF3"/>